<organism evidence="3 4">
    <name type="scientific">Synchytrium endobioticum</name>
    <dbReference type="NCBI Taxonomy" id="286115"/>
    <lineage>
        <taxon>Eukaryota</taxon>
        <taxon>Fungi</taxon>
        <taxon>Fungi incertae sedis</taxon>
        <taxon>Chytridiomycota</taxon>
        <taxon>Chytridiomycota incertae sedis</taxon>
        <taxon>Chytridiomycetes</taxon>
        <taxon>Synchytriales</taxon>
        <taxon>Synchytriaceae</taxon>
        <taxon>Synchytrium</taxon>
    </lineage>
</organism>
<gene>
    <name evidence="3" type="ORF">SeMB42_g07762</name>
</gene>
<feature type="domain" description="F-box" evidence="2">
    <location>
        <begin position="19"/>
        <end position="59"/>
    </location>
</feature>
<accession>A0A507BX54</accession>
<name>A0A507BX54_9FUNG</name>
<evidence type="ECO:0000256" key="1">
    <source>
        <dbReference type="SAM" id="MobiDB-lite"/>
    </source>
</evidence>
<evidence type="ECO:0000313" key="4">
    <source>
        <dbReference type="Proteomes" id="UP000317494"/>
    </source>
</evidence>
<dbReference type="InterPro" id="IPR001810">
    <property type="entry name" value="F-box_dom"/>
</dbReference>
<evidence type="ECO:0000259" key="2">
    <source>
        <dbReference type="Pfam" id="PF12937"/>
    </source>
</evidence>
<feature type="region of interest" description="Disordered" evidence="1">
    <location>
        <begin position="512"/>
        <end position="532"/>
    </location>
</feature>
<dbReference type="VEuPathDB" id="FungiDB:SeMB42_g07762"/>
<comment type="caution">
    <text evidence="3">The sequence shown here is derived from an EMBL/GenBank/DDBJ whole genome shotgun (WGS) entry which is preliminary data.</text>
</comment>
<feature type="compositionally biased region" description="Polar residues" evidence="1">
    <location>
        <begin position="512"/>
        <end position="521"/>
    </location>
</feature>
<proteinExistence type="predicted"/>
<dbReference type="SUPFAM" id="SSF52047">
    <property type="entry name" value="RNI-like"/>
    <property type="match status" value="1"/>
</dbReference>
<keyword evidence="4" id="KW-1185">Reference proteome</keyword>
<dbReference type="Proteomes" id="UP000317494">
    <property type="component" value="Unassembled WGS sequence"/>
</dbReference>
<evidence type="ECO:0000313" key="3">
    <source>
        <dbReference type="EMBL" id="TPX31439.1"/>
    </source>
</evidence>
<dbReference type="SUPFAM" id="SSF81383">
    <property type="entry name" value="F-box domain"/>
    <property type="match status" value="1"/>
</dbReference>
<reference evidence="3 4" key="1">
    <citation type="journal article" date="2019" name="Sci. Rep.">
        <title>Comparative genomics of chytrid fungi reveal insights into the obligate biotrophic and pathogenic lifestyle of Synchytrium endobioticum.</title>
        <authorList>
            <person name="van de Vossenberg B.T.L.H."/>
            <person name="Warris S."/>
            <person name="Nguyen H.D.T."/>
            <person name="van Gent-Pelzer M.P.E."/>
            <person name="Joly D.L."/>
            <person name="van de Geest H.C."/>
            <person name="Bonants P.J.M."/>
            <person name="Smith D.S."/>
            <person name="Levesque C.A."/>
            <person name="van der Lee T.A.J."/>
        </authorList>
    </citation>
    <scope>NUCLEOTIDE SEQUENCE [LARGE SCALE GENOMIC DNA]</scope>
    <source>
        <strain evidence="3 4">MB42</strain>
    </source>
</reference>
<sequence length="565" mass="63108">MSNRHICNSPDANIDNKFPTEIWQLILKHLSKHRLAIVARVSKSLNQLAVPFLWNRITIKLDRVWHLNKFAASLEGLLTRFDGKSREAHHADRYTQDVFPHVRHLEFSTYRGFQLDPKSRLAIGKLSKVGPIVKRFINLESAFGFHLISPMLLCACARQLRSVEVSQSLQYLDATHRQDFVRDHGKLKHLAFSIDEGCGSVVEDKLSQIISSLVRGLSPSLEVSLNYHAGSQRGHQMPVILSVIRNRNPTILKKLELSECLEYKGDLSLFTKLQDLAISGIRTTAHTSMLQTVPSSLKRLSLSDATGLNMRHLAAGLENVSSSLESFILHCVTFQGSITSANLNILTNLLHLQLEYLDDLDFNNCLNGLNLRELKTFKVLSNPVDPKCCPLIVQNVSPGITSLCMPWRGSKDALTTILAKCKSLHELNLLIDPTSSNYRLDGDSIVAGHQGSSLSIIVNFADAARDARYKHKAVDIMFDSCLLGNRNSNGENETDHILQNRVKQITGTRACTAQPGSSPRCSQRHPEVKGQHEPHKPYVFKLNNLHSQYTIKSVEIGTGDCPSAW</sequence>
<dbReference type="AlphaFoldDB" id="A0A507BX54"/>
<dbReference type="EMBL" id="QEAN01000618">
    <property type="protein sequence ID" value="TPX31439.1"/>
    <property type="molecule type" value="Genomic_DNA"/>
</dbReference>
<dbReference type="InterPro" id="IPR036047">
    <property type="entry name" value="F-box-like_dom_sf"/>
</dbReference>
<protein>
    <recommendedName>
        <fullName evidence="2">F-box domain-containing protein</fullName>
    </recommendedName>
</protein>
<dbReference type="Pfam" id="PF12937">
    <property type="entry name" value="F-box-like"/>
    <property type="match status" value="1"/>
</dbReference>